<dbReference type="SUPFAM" id="SSF56349">
    <property type="entry name" value="DNA breaking-rejoining enzymes"/>
    <property type="match status" value="1"/>
</dbReference>
<gene>
    <name evidence="2" type="ORF">C7450_10398</name>
</gene>
<sequence length="405" mass="46575">MPRKKVAAVISLPPEVQWVRSAKGKVYYYWVPNRNTRQQGAREALPGDPMAKPTDTAFKAFWAAVEAKGSIDPQRPPGSVSRLVSEYRESEEFKSLGEGTQATYEVHMRRFENPEGWGLSPAKDLSPFAVKLLRDSIRGTPVMANQMVSVGRTIWAWGIPLGLLGKTPHNPFEHVKDLDIPDRGHVPWPEWARTYVIENAPADLVRLVKLGVMTCQRESDLVRMGPEQRDGNGIWCRPQKTRRKRRAFRVPLSTADAFELDRWAETPIRFENSRWKAPIERYRDDLYLYTPRAQPYTPDRLRARWGRWLNETPAGKQLCETWREWLAAQVRKYQWDIDPEDVRGPTIHGLRGAGVLVRLKAGYDADAVSNDIGMSLPMVQRYTRFRDQIDIAESARARMKVVERD</sequence>
<dbReference type="EMBL" id="QJJK01000003">
    <property type="protein sequence ID" value="PXW61581.1"/>
    <property type="molecule type" value="Genomic_DNA"/>
</dbReference>
<dbReference type="Gene3D" id="1.10.443.10">
    <property type="entry name" value="Intergrase catalytic core"/>
    <property type="match status" value="1"/>
</dbReference>
<accession>A0A2V3UBK3</accession>
<evidence type="ECO:0000313" key="3">
    <source>
        <dbReference type="Proteomes" id="UP000248021"/>
    </source>
</evidence>
<evidence type="ECO:0000313" key="2">
    <source>
        <dbReference type="EMBL" id="PXW61581.1"/>
    </source>
</evidence>
<dbReference type="GO" id="GO:0006310">
    <property type="term" value="P:DNA recombination"/>
    <property type="evidence" value="ECO:0007669"/>
    <property type="project" value="UniProtKB-KW"/>
</dbReference>
<name>A0A2V3UBK3_9HYPH</name>
<reference evidence="2 3" key="1">
    <citation type="submission" date="2018-05" db="EMBL/GenBank/DDBJ databases">
        <title>Genomic Encyclopedia of Type Strains, Phase IV (KMG-IV): sequencing the most valuable type-strain genomes for metagenomic binning, comparative biology and taxonomic classification.</title>
        <authorList>
            <person name="Goeker M."/>
        </authorList>
    </citation>
    <scope>NUCLEOTIDE SEQUENCE [LARGE SCALE GENOMIC DNA]</scope>
    <source>
        <strain evidence="2 3">DSM 6462</strain>
    </source>
</reference>
<dbReference type="GO" id="GO:0015074">
    <property type="term" value="P:DNA integration"/>
    <property type="evidence" value="ECO:0007669"/>
    <property type="project" value="InterPro"/>
</dbReference>
<evidence type="ECO:0008006" key="4">
    <source>
        <dbReference type="Google" id="ProtNLM"/>
    </source>
</evidence>
<dbReference type="GO" id="GO:0003677">
    <property type="term" value="F:DNA binding"/>
    <property type="evidence" value="ECO:0007669"/>
    <property type="project" value="InterPro"/>
</dbReference>
<protein>
    <recommendedName>
        <fullName evidence="4">Phage integrase family protein</fullName>
    </recommendedName>
</protein>
<proteinExistence type="predicted"/>
<dbReference type="AlphaFoldDB" id="A0A2V3UBK3"/>
<dbReference type="InterPro" id="IPR013762">
    <property type="entry name" value="Integrase-like_cat_sf"/>
</dbReference>
<evidence type="ECO:0000256" key="1">
    <source>
        <dbReference type="ARBA" id="ARBA00023172"/>
    </source>
</evidence>
<comment type="caution">
    <text evidence="2">The sequence shown here is derived from an EMBL/GenBank/DDBJ whole genome shotgun (WGS) entry which is preliminary data.</text>
</comment>
<organism evidence="2 3">
    <name type="scientific">Chelatococcus asaccharovorans</name>
    <dbReference type="NCBI Taxonomy" id="28210"/>
    <lineage>
        <taxon>Bacteria</taxon>
        <taxon>Pseudomonadati</taxon>
        <taxon>Pseudomonadota</taxon>
        <taxon>Alphaproteobacteria</taxon>
        <taxon>Hyphomicrobiales</taxon>
        <taxon>Chelatococcaceae</taxon>
        <taxon>Chelatococcus</taxon>
    </lineage>
</organism>
<dbReference type="InterPro" id="IPR011010">
    <property type="entry name" value="DNA_brk_join_enz"/>
</dbReference>
<keyword evidence="3" id="KW-1185">Reference proteome</keyword>
<keyword evidence="1" id="KW-0233">DNA recombination</keyword>
<dbReference type="Proteomes" id="UP000248021">
    <property type="component" value="Unassembled WGS sequence"/>
</dbReference>